<dbReference type="InterPro" id="IPR036390">
    <property type="entry name" value="WH_DNA-bd_sf"/>
</dbReference>
<dbReference type="Gene3D" id="1.10.10.10">
    <property type="entry name" value="Winged helix-like DNA-binding domain superfamily/Winged helix DNA-binding domain"/>
    <property type="match status" value="1"/>
</dbReference>
<evidence type="ECO:0008006" key="9">
    <source>
        <dbReference type="Google" id="ProtNLM"/>
    </source>
</evidence>
<feature type="compositionally biased region" description="Basic residues" evidence="6">
    <location>
        <begin position="289"/>
        <end position="301"/>
    </location>
</feature>
<reference evidence="7 8" key="1">
    <citation type="journal article" date="2012" name="Science">
        <title>The Paleozoic origin of enzymatic lignin decomposition reconstructed from 31 fungal genomes.</title>
        <authorList>
            <person name="Floudas D."/>
            <person name="Binder M."/>
            <person name="Riley R."/>
            <person name="Barry K."/>
            <person name="Blanchette R.A."/>
            <person name="Henrissat B."/>
            <person name="Martinez A.T."/>
            <person name="Otillar R."/>
            <person name="Spatafora J.W."/>
            <person name="Yadav J.S."/>
            <person name="Aerts A."/>
            <person name="Benoit I."/>
            <person name="Boyd A."/>
            <person name="Carlson A."/>
            <person name="Copeland A."/>
            <person name="Coutinho P.M."/>
            <person name="de Vries R.P."/>
            <person name="Ferreira P."/>
            <person name="Findley K."/>
            <person name="Foster B."/>
            <person name="Gaskell J."/>
            <person name="Glotzer D."/>
            <person name="Gorecki P."/>
            <person name="Heitman J."/>
            <person name="Hesse C."/>
            <person name="Hori C."/>
            <person name="Igarashi K."/>
            <person name="Jurgens J.A."/>
            <person name="Kallen N."/>
            <person name="Kersten P."/>
            <person name="Kohler A."/>
            <person name="Kuees U."/>
            <person name="Kumar T.K.A."/>
            <person name="Kuo A."/>
            <person name="LaButti K."/>
            <person name="Larrondo L.F."/>
            <person name="Lindquist E."/>
            <person name="Ling A."/>
            <person name="Lombard V."/>
            <person name="Lucas S."/>
            <person name="Lundell T."/>
            <person name="Martin R."/>
            <person name="McLaughlin D.J."/>
            <person name="Morgenstern I."/>
            <person name="Morin E."/>
            <person name="Murat C."/>
            <person name="Nagy L.G."/>
            <person name="Nolan M."/>
            <person name="Ohm R.A."/>
            <person name="Patyshakuliyeva A."/>
            <person name="Rokas A."/>
            <person name="Ruiz-Duenas F.J."/>
            <person name="Sabat G."/>
            <person name="Salamov A."/>
            <person name="Samejima M."/>
            <person name="Schmutz J."/>
            <person name="Slot J.C."/>
            <person name="St John F."/>
            <person name="Stenlid J."/>
            <person name="Sun H."/>
            <person name="Sun S."/>
            <person name="Syed K."/>
            <person name="Tsang A."/>
            <person name="Wiebenga A."/>
            <person name="Young D."/>
            <person name="Pisabarro A."/>
            <person name="Eastwood D.C."/>
            <person name="Martin F."/>
            <person name="Cullen D."/>
            <person name="Grigoriev I.V."/>
            <person name="Hibbett D.S."/>
        </authorList>
    </citation>
    <scope>NUCLEOTIDE SEQUENCE [LARGE SCALE GENOMIC DNA]</scope>
    <source>
        <strain evidence="7 8">MD-104</strain>
    </source>
</reference>
<keyword evidence="3" id="KW-0240">DNA-directed RNA polymerase</keyword>
<accession>A0A2H3IWU6</accession>
<protein>
    <recommendedName>
        <fullName evidence="9">RNA polymerase Rpc34</fullName>
    </recommendedName>
</protein>
<dbReference type="SUPFAM" id="SSF46785">
    <property type="entry name" value="Winged helix' DNA-binding domain"/>
    <property type="match status" value="1"/>
</dbReference>
<dbReference type="InterPro" id="IPR007832">
    <property type="entry name" value="RNA_pol_Rpc34"/>
</dbReference>
<dbReference type="InterPro" id="IPR016049">
    <property type="entry name" value="RNA_pol_Rpc34-like"/>
</dbReference>
<comment type="subcellular location">
    <subcellularLocation>
        <location evidence="1">Nucleus</location>
    </subcellularLocation>
</comment>
<dbReference type="EMBL" id="KB467831">
    <property type="protein sequence ID" value="PCH34442.1"/>
    <property type="molecule type" value="Genomic_DNA"/>
</dbReference>
<dbReference type="InterPro" id="IPR036388">
    <property type="entry name" value="WH-like_DNA-bd_sf"/>
</dbReference>
<organism evidence="7 8">
    <name type="scientific">Wolfiporia cocos (strain MD-104)</name>
    <name type="common">Brown rot fungus</name>
    <dbReference type="NCBI Taxonomy" id="742152"/>
    <lineage>
        <taxon>Eukaryota</taxon>
        <taxon>Fungi</taxon>
        <taxon>Dikarya</taxon>
        <taxon>Basidiomycota</taxon>
        <taxon>Agaricomycotina</taxon>
        <taxon>Agaricomycetes</taxon>
        <taxon>Polyporales</taxon>
        <taxon>Phaeolaceae</taxon>
        <taxon>Wolfiporia</taxon>
    </lineage>
</organism>
<evidence type="ECO:0000256" key="6">
    <source>
        <dbReference type="SAM" id="MobiDB-lite"/>
    </source>
</evidence>
<evidence type="ECO:0000256" key="5">
    <source>
        <dbReference type="ARBA" id="ARBA00023242"/>
    </source>
</evidence>
<dbReference type="Pfam" id="PF05158">
    <property type="entry name" value="RNA_pol_Rpc34"/>
    <property type="match status" value="1"/>
</dbReference>
<gene>
    <name evidence="7" type="ORF">WOLCODRAFT_61207</name>
</gene>
<dbReference type="Proteomes" id="UP000218811">
    <property type="component" value="Unassembled WGS sequence"/>
</dbReference>
<dbReference type="STRING" id="742152.A0A2H3IWU6"/>
<evidence type="ECO:0000256" key="3">
    <source>
        <dbReference type="ARBA" id="ARBA00022478"/>
    </source>
</evidence>
<feature type="region of interest" description="Disordered" evidence="6">
    <location>
        <begin position="220"/>
        <end position="353"/>
    </location>
</feature>
<evidence type="ECO:0000256" key="4">
    <source>
        <dbReference type="ARBA" id="ARBA00023163"/>
    </source>
</evidence>
<evidence type="ECO:0000313" key="8">
    <source>
        <dbReference type="Proteomes" id="UP000218811"/>
    </source>
</evidence>
<keyword evidence="8" id="KW-1185">Reference proteome</keyword>
<dbReference type="GO" id="GO:0005737">
    <property type="term" value="C:cytoplasm"/>
    <property type="evidence" value="ECO:0007669"/>
    <property type="project" value="UniProtKB-ARBA"/>
</dbReference>
<keyword evidence="4" id="KW-0804">Transcription</keyword>
<evidence type="ECO:0000256" key="2">
    <source>
        <dbReference type="ARBA" id="ARBA00011038"/>
    </source>
</evidence>
<dbReference type="OMA" id="HIKAKTQ"/>
<sequence length="454" mass="51940">LTQKEVDALAPDVPARTEAINFLLGARWRIIDQGRRLLYRAVTKDELALQKDMGDEERMVLSYIQAADNQGIWTKHLRAKTQLHQTVLDRCLKQLTQKQIIKAIKGSAKYPTRKIFMMTHLEPSVELTGGPWYTDGELDIEFVRLLRIACLRFIQEHNEPTATRPLYPISSSPAHPTAQEILKFITKSKITETELAEEHVEMLLNVLILDGEIEKARLTSRCTQHDDASSDDEATRRRDKGKDIQRDRTKGQKRKHRERTSEESDSGNERKQRKKRKVKEDRGEDVQSKARRRSTGNRNRRANSESRSVASHEPSSDTESDYSSSDTIDKKHSRAHSGPKSQKESRARSSSPGTFLGGAYVYQAIRQERVMSGWSQAPCARCPALDFCRNEGPVEPNDCQYYGEWLARDIIARDKPMAEMIEEYIQPSHVEQERDAMSNTDCNLYSHLGYALAQ</sequence>
<name>A0A2H3IWU6_WOLCO</name>
<evidence type="ECO:0000313" key="7">
    <source>
        <dbReference type="EMBL" id="PCH34442.1"/>
    </source>
</evidence>
<dbReference type="PANTHER" id="PTHR12780">
    <property type="entry name" value="RNA POLYMERASE III DNA DIRECTED , 39KD SUBUNIT-RELATED"/>
    <property type="match status" value="1"/>
</dbReference>
<feature type="compositionally biased region" description="Basic and acidic residues" evidence="6">
    <location>
        <begin position="220"/>
        <end position="250"/>
    </location>
</feature>
<dbReference type="GO" id="GO:0006383">
    <property type="term" value="P:transcription by RNA polymerase III"/>
    <property type="evidence" value="ECO:0007669"/>
    <property type="project" value="InterPro"/>
</dbReference>
<dbReference type="GO" id="GO:0005666">
    <property type="term" value="C:RNA polymerase III complex"/>
    <property type="evidence" value="ECO:0007669"/>
    <property type="project" value="InterPro"/>
</dbReference>
<dbReference type="FunFam" id="1.10.10.10:FF:000116">
    <property type="entry name" value="DNA-directed RNA polymerase III subunit RPC6"/>
    <property type="match status" value="1"/>
</dbReference>
<evidence type="ECO:0000256" key="1">
    <source>
        <dbReference type="ARBA" id="ARBA00004123"/>
    </source>
</evidence>
<feature type="compositionally biased region" description="Basic and acidic residues" evidence="6">
    <location>
        <begin position="278"/>
        <end position="288"/>
    </location>
</feature>
<dbReference type="AlphaFoldDB" id="A0A2H3IWU6"/>
<proteinExistence type="inferred from homology"/>
<keyword evidence="5" id="KW-0539">Nucleus</keyword>
<dbReference type="GO" id="GO:0005654">
    <property type="term" value="C:nucleoplasm"/>
    <property type="evidence" value="ECO:0007669"/>
    <property type="project" value="UniProtKB-ARBA"/>
</dbReference>
<dbReference type="OrthoDB" id="613763at2759"/>
<feature type="non-terminal residue" evidence="7">
    <location>
        <position position="1"/>
    </location>
</feature>
<comment type="similarity">
    <text evidence="2">Belongs to the eukaryotic RPC34/RPC39 RNA polymerase subunit family.</text>
</comment>
<feature type="compositionally biased region" description="Basic and acidic residues" evidence="6">
    <location>
        <begin position="259"/>
        <end position="270"/>
    </location>
</feature>